<dbReference type="RefSeq" id="WP_204661796.1">
    <property type="nucleotide sequence ID" value="NZ_CP056775.1"/>
</dbReference>
<organism evidence="10 11">
    <name type="scientific">Dyadobacter sandarakinus</name>
    <dbReference type="NCBI Taxonomy" id="2747268"/>
    <lineage>
        <taxon>Bacteria</taxon>
        <taxon>Pseudomonadati</taxon>
        <taxon>Bacteroidota</taxon>
        <taxon>Cytophagia</taxon>
        <taxon>Cytophagales</taxon>
        <taxon>Spirosomataceae</taxon>
        <taxon>Dyadobacter</taxon>
    </lineage>
</organism>
<dbReference type="EMBL" id="CP056775">
    <property type="protein sequence ID" value="QRR00589.1"/>
    <property type="molecule type" value="Genomic_DNA"/>
</dbReference>
<dbReference type="InterPro" id="IPR016032">
    <property type="entry name" value="Sig_transdc_resp-reg_C-effctor"/>
</dbReference>
<dbReference type="SUPFAM" id="SSF46894">
    <property type="entry name" value="C-terminal effector domain of the bipartite response regulators"/>
    <property type="match status" value="1"/>
</dbReference>
<feature type="domain" description="Response regulatory" evidence="8">
    <location>
        <begin position="2"/>
        <end position="115"/>
    </location>
</feature>
<dbReference type="Pfam" id="PF00486">
    <property type="entry name" value="Trans_reg_C"/>
    <property type="match status" value="1"/>
</dbReference>
<proteinExistence type="predicted"/>
<dbReference type="Gene3D" id="6.10.250.690">
    <property type="match status" value="1"/>
</dbReference>
<dbReference type="InterPro" id="IPR036388">
    <property type="entry name" value="WH-like_DNA-bd_sf"/>
</dbReference>
<evidence type="ECO:0000313" key="11">
    <source>
        <dbReference type="Proteomes" id="UP000612680"/>
    </source>
</evidence>
<dbReference type="SUPFAM" id="SSF52172">
    <property type="entry name" value="CheY-like"/>
    <property type="match status" value="1"/>
</dbReference>
<accession>A0ABX7I3F0</accession>
<evidence type="ECO:0000256" key="5">
    <source>
        <dbReference type="ARBA" id="ARBA00023163"/>
    </source>
</evidence>
<dbReference type="Proteomes" id="UP000612680">
    <property type="component" value="Chromosome"/>
</dbReference>
<evidence type="ECO:0000256" key="2">
    <source>
        <dbReference type="ARBA" id="ARBA00023012"/>
    </source>
</evidence>
<evidence type="ECO:0000259" key="8">
    <source>
        <dbReference type="PROSITE" id="PS50110"/>
    </source>
</evidence>
<evidence type="ECO:0000256" key="3">
    <source>
        <dbReference type="ARBA" id="ARBA00023015"/>
    </source>
</evidence>
<evidence type="ECO:0000256" key="6">
    <source>
        <dbReference type="PROSITE-ProRule" id="PRU00169"/>
    </source>
</evidence>
<keyword evidence="2" id="KW-0902">Two-component regulatory system</keyword>
<dbReference type="InterPro" id="IPR011006">
    <property type="entry name" value="CheY-like_superfamily"/>
</dbReference>
<keyword evidence="5" id="KW-0804">Transcription</keyword>
<dbReference type="PROSITE" id="PS51755">
    <property type="entry name" value="OMPR_PHOB"/>
    <property type="match status" value="1"/>
</dbReference>
<dbReference type="Gene3D" id="3.40.50.2300">
    <property type="match status" value="1"/>
</dbReference>
<reference evidence="10 11" key="1">
    <citation type="submission" date="2020-06" db="EMBL/GenBank/DDBJ databases">
        <title>Dyadobacter sandarakinus sp. nov., isolated from the soil of the Arctic Yellow River Station.</title>
        <authorList>
            <person name="Zhang Y."/>
            <person name="Peng F."/>
        </authorList>
    </citation>
    <scope>NUCLEOTIDE SEQUENCE [LARGE SCALE GENOMIC DNA]</scope>
    <source>
        <strain evidence="10 11">Q3-56</strain>
    </source>
</reference>
<feature type="modified residue" description="4-aspartylphosphate" evidence="6">
    <location>
        <position position="51"/>
    </location>
</feature>
<keyword evidence="4 7" id="KW-0238">DNA-binding</keyword>
<gene>
    <name evidence="10" type="ORF">HWI92_06550</name>
</gene>
<keyword evidence="3" id="KW-0805">Transcription regulation</keyword>
<dbReference type="SMART" id="SM00448">
    <property type="entry name" value="REC"/>
    <property type="match status" value="1"/>
</dbReference>
<feature type="domain" description="OmpR/PhoB-type" evidence="9">
    <location>
        <begin position="124"/>
        <end position="222"/>
    </location>
</feature>
<dbReference type="PANTHER" id="PTHR48111:SF22">
    <property type="entry name" value="REGULATOR OF RPOS"/>
    <property type="match status" value="1"/>
</dbReference>
<keyword evidence="11" id="KW-1185">Reference proteome</keyword>
<dbReference type="InterPro" id="IPR001789">
    <property type="entry name" value="Sig_transdc_resp-reg_receiver"/>
</dbReference>
<dbReference type="PROSITE" id="PS50110">
    <property type="entry name" value="RESPONSE_REGULATORY"/>
    <property type="match status" value="1"/>
</dbReference>
<dbReference type="Gene3D" id="1.10.10.10">
    <property type="entry name" value="Winged helix-like DNA-binding domain superfamily/Winged helix DNA-binding domain"/>
    <property type="match status" value="1"/>
</dbReference>
<dbReference type="PANTHER" id="PTHR48111">
    <property type="entry name" value="REGULATOR OF RPOS"/>
    <property type="match status" value="1"/>
</dbReference>
<evidence type="ECO:0000259" key="9">
    <source>
        <dbReference type="PROSITE" id="PS51755"/>
    </source>
</evidence>
<dbReference type="SMART" id="SM00862">
    <property type="entry name" value="Trans_reg_C"/>
    <property type="match status" value="1"/>
</dbReference>
<keyword evidence="1 6" id="KW-0597">Phosphoprotein</keyword>
<evidence type="ECO:0000313" key="10">
    <source>
        <dbReference type="EMBL" id="QRR00589.1"/>
    </source>
</evidence>
<evidence type="ECO:0000256" key="1">
    <source>
        <dbReference type="ARBA" id="ARBA00022553"/>
    </source>
</evidence>
<name>A0ABX7I3F0_9BACT</name>
<dbReference type="CDD" id="cd00383">
    <property type="entry name" value="trans_reg_C"/>
    <property type="match status" value="1"/>
</dbReference>
<dbReference type="Pfam" id="PF00072">
    <property type="entry name" value="Response_reg"/>
    <property type="match status" value="1"/>
</dbReference>
<sequence length="223" mass="25961">MHVLLVEDDPKLAGLIQKTFFNEQIYLEIAYDDLIGKRILEQRNFDSVILDISLPGNGFDLCAYIKTHWAQTPVLVLTALGTLQDKIAGFHAGADDYLTKPFDFQELILRIKALTRRNMPVNSPRYMQLHDLTIDMDAQVVRRAGQLIELSKREYDLLEYLMINKGRIVGRSDIFENVWDLRLETNTNLIDVYINYLRRKVDRDFDQKLIHTVIGRGYTLRES</sequence>
<protein>
    <submittedName>
        <fullName evidence="10">Response regulator transcription factor</fullName>
    </submittedName>
</protein>
<evidence type="ECO:0000256" key="7">
    <source>
        <dbReference type="PROSITE-ProRule" id="PRU01091"/>
    </source>
</evidence>
<evidence type="ECO:0000256" key="4">
    <source>
        <dbReference type="ARBA" id="ARBA00023125"/>
    </source>
</evidence>
<feature type="DNA-binding region" description="OmpR/PhoB-type" evidence="7">
    <location>
        <begin position="124"/>
        <end position="222"/>
    </location>
</feature>
<dbReference type="InterPro" id="IPR039420">
    <property type="entry name" value="WalR-like"/>
</dbReference>
<dbReference type="InterPro" id="IPR001867">
    <property type="entry name" value="OmpR/PhoB-type_DNA-bd"/>
</dbReference>